<keyword evidence="3" id="KW-1133">Transmembrane helix</keyword>
<dbReference type="RefSeq" id="XP_003056230.1">
    <property type="nucleotide sequence ID" value="XM_003056184.1"/>
</dbReference>
<dbReference type="EMBL" id="GG663736">
    <property type="protein sequence ID" value="EEH59606.1"/>
    <property type="molecule type" value="Genomic_DNA"/>
</dbReference>
<evidence type="ECO:0000256" key="1">
    <source>
        <dbReference type="ARBA" id="ARBA00022729"/>
    </source>
</evidence>
<gene>
    <name evidence="4" type="ORF">MICPUCDRAFT_55000</name>
</gene>
<dbReference type="Pfam" id="PF14312">
    <property type="entry name" value="FG-GAP_2"/>
    <property type="match status" value="2"/>
</dbReference>
<evidence type="ECO:0000256" key="2">
    <source>
        <dbReference type="SAM" id="Coils"/>
    </source>
</evidence>
<name>C1MJK9_MICPC</name>
<evidence type="ECO:0000313" key="4">
    <source>
        <dbReference type="EMBL" id="EEH59606.1"/>
    </source>
</evidence>
<evidence type="ECO:0000256" key="3">
    <source>
        <dbReference type="SAM" id="Phobius"/>
    </source>
</evidence>
<feature type="coiled-coil region" evidence="2">
    <location>
        <begin position="363"/>
        <end position="390"/>
    </location>
</feature>
<organism evidence="5">
    <name type="scientific">Micromonas pusilla (strain CCMP1545)</name>
    <name type="common">Picoplanktonic green alga</name>
    <dbReference type="NCBI Taxonomy" id="564608"/>
    <lineage>
        <taxon>Eukaryota</taxon>
        <taxon>Viridiplantae</taxon>
        <taxon>Chlorophyta</taxon>
        <taxon>Mamiellophyceae</taxon>
        <taxon>Mamiellales</taxon>
        <taxon>Mamiellaceae</taxon>
        <taxon>Micromonas</taxon>
    </lineage>
</organism>
<keyword evidence="5" id="KW-1185">Reference proteome</keyword>
<dbReference type="Proteomes" id="UP000001876">
    <property type="component" value="Unassembled WGS sequence"/>
</dbReference>
<sequence>MSLVTSVALSGSTIVGGTSSGGMVVWKMGTNGNVTKTATIPDGTQSKNDVRGLSGSIVIRGTEYPDTSMWYSQTTDVYELGDDGSSALLKSIAGQGNAAIDGDVIITSDRDDVNSYAHGKVFLYEVGAHKYENVTLTGEYRGPTPRVNLGQYMALSGSTVFAADIYNLHELEYNPGVGITDVGSPIKLPGNWKILSLATTGSITVMLLSDGLKAYEKQADGSKKEHVLISKDYEASDYFGYSVAVCGSTIVVGAIYDDDKWANSGSVYVFEKDADDGAFVQVDKLTAADGAAQDHFGKSVACEGSTIVVMAKSGVYFYRMNRGVDSADTVSTSGEQSSTFEGTAIMQKITEYAAEHDEVFAQNQALTTEAIEVRTKLANLREKREALINMTVDDPPLPVIDMSALSVDNVTVGENATSGLGDAAASTSTDAVDLVAEFQKAHDKVIADTTELQKEIDYLRVKRGEIVDLMVGHTPVPVVDCGSDASAAAARGAALGETPATNSTLIMEYVADYQKKHDEVIEKTKVVKEEIAHVNAIRDKIIKLNPAITIDVTGHEATTASALGAALRFSSSAALRVGAPALALAAVAAVAGAALSKSRLDRRRRVGADEETLLVEGTKYGAVHA</sequence>
<keyword evidence="3" id="KW-0472">Membrane</keyword>
<keyword evidence="3" id="KW-0812">Transmembrane</keyword>
<protein>
    <submittedName>
        <fullName evidence="4">Predicted protein</fullName>
    </submittedName>
</protein>
<keyword evidence="2" id="KW-0175">Coiled coil</keyword>
<evidence type="ECO:0000313" key="5">
    <source>
        <dbReference type="Proteomes" id="UP000001876"/>
    </source>
</evidence>
<dbReference type="InterPro" id="IPR013517">
    <property type="entry name" value="FG-GAP"/>
</dbReference>
<proteinExistence type="predicted"/>
<dbReference type="Gene3D" id="2.130.10.130">
    <property type="entry name" value="Integrin alpha, N-terminal"/>
    <property type="match status" value="1"/>
</dbReference>
<reference evidence="4 5" key="1">
    <citation type="journal article" date="2009" name="Science">
        <title>Green evolution and dynamic adaptations revealed by genomes of the marine picoeukaryotes Micromonas.</title>
        <authorList>
            <person name="Worden A.Z."/>
            <person name="Lee J.H."/>
            <person name="Mock T."/>
            <person name="Rouze P."/>
            <person name="Simmons M.P."/>
            <person name="Aerts A.L."/>
            <person name="Allen A.E."/>
            <person name="Cuvelier M.L."/>
            <person name="Derelle E."/>
            <person name="Everett M.V."/>
            <person name="Foulon E."/>
            <person name="Grimwood J."/>
            <person name="Gundlach H."/>
            <person name="Henrissat B."/>
            <person name="Napoli C."/>
            <person name="McDonald S.M."/>
            <person name="Parker M.S."/>
            <person name="Rombauts S."/>
            <person name="Salamov A."/>
            <person name="Von Dassow P."/>
            <person name="Badger J.H."/>
            <person name="Coutinho P.M."/>
            <person name="Demir E."/>
            <person name="Dubchak I."/>
            <person name="Gentemann C."/>
            <person name="Eikrem W."/>
            <person name="Gready J.E."/>
            <person name="John U."/>
            <person name="Lanier W."/>
            <person name="Lindquist E.A."/>
            <person name="Lucas S."/>
            <person name="Mayer K.F."/>
            <person name="Moreau H."/>
            <person name="Not F."/>
            <person name="Otillar R."/>
            <person name="Panaud O."/>
            <person name="Pangilinan J."/>
            <person name="Paulsen I."/>
            <person name="Piegu B."/>
            <person name="Poliakov A."/>
            <person name="Robbens S."/>
            <person name="Schmutz J."/>
            <person name="Toulza E."/>
            <person name="Wyss T."/>
            <person name="Zelensky A."/>
            <person name="Zhou K."/>
            <person name="Armbrust E.V."/>
            <person name="Bhattacharya D."/>
            <person name="Goodenough U.W."/>
            <person name="Van de Peer Y."/>
            <person name="Grigoriev I.V."/>
        </authorList>
    </citation>
    <scope>NUCLEOTIDE SEQUENCE [LARGE SCALE GENOMIC DNA]</scope>
    <source>
        <strain evidence="4 5">CCMP1545</strain>
    </source>
</reference>
<dbReference type="OrthoDB" id="188207at2759"/>
<feature type="transmembrane region" description="Helical" evidence="3">
    <location>
        <begin position="577"/>
        <end position="595"/>
    </location>
</feature>
<dbReference type="PANTHER" id="PTHR36220">
    <property type="entry name" value="UNNAMED PRODUCT"/>
    <property type="match status" value="1"/>
</dbReference>
<dbReference type="PANTHER" id="PTHR36220:SF1">
    <property type="entry name" value="GAMMA TUBULIN COMPLEX COMPONENT C-TERMINAL DOMAIN-CONTAINING PROTEIN"/>
    <property type="match status" value="1"/>
</dbReference>
<accession>C1MJK9</accession>
<keyword evidence="1" id="KW-0732">Signal</keyword>
<dbReference type="InterPro" id="IPR028994">
    <property type="entry name" value="Integrin_alpha_N"/>
</dbReference>
<dbReference type="KEGG" id="mpp:MICPUCDRAFT_55000"/>
<dbReference type="AlphaFoldDB" id="C1MJK9"/>
<dbReference type="GeneID" id="9681272"/>